<dbReference type="PANTHER" id="PTHR42852">
    <property type="entry name" value="THIOL:DISULFIDE INTERCHANGE PROTEIN DSBE"/>
    <property type="match status" value="1"/>
</dbReference>
<dbReference type="Proteomes" id="UP000318834">
    <property type="component" value="Unassembled WGS sequence"/>
</dbReference>
<dbReference type="Gene3D" id="3.40.30.10">
    <property type="entry name" value="Glutaredoxin"/>
    <property type="match status" value="1"/>
</dbReference>
<dbReference type="PANTHER" id="PTHR42852:SF13">
    <property type="entry name" value="PROTEIN DIPZ"/>
    <property type="match status" value="1"/>
</dbReference>
<comment type="caution">
    <text evidence="2">The sequence shown here is derived from an EMBL/GenBank/DDBJ whole genome shotgun (WGS) entry which is preliminary data.</text>
</comment>
<dbReference type="SUPFAM" id="SSF52833">
    <property type="entry name" value="Thioredoxin-like"/>
    <property type="match status" value="1"/>
</dbReference>
<reference evidence="2 3" key="1">
    <citation type="journal article" date="2019" name="Nat. Microbiol.">
        <title>Mediterranean grassland soil C-N compound turnover is dependent on rainfall and depth, and is mediated by genomically divergent microorganisms.</title>
        <authorList>
            <person name="Diamond S."/>
            <person name="Andeer P.F."/>
            <person name="Li Z."/>
            <person name="Crits-Christoph A."/>
            <person name="Burstein D."/>
            <person name="Anantharaman K."/>
            <person name="Lane K.R."/>
            <person name="Thomas B.C."/>
            <person name="Pan C."/>
            <person name="Northen T.R."/>
            <person name="Banfield J.F."/>
        </authorList>
    </citation>
    <scope>NUCLEOTIDE SEQUENCE [LARGE SCALE GENOMIC DNA]</scope>
    <source>
        <strain evidence="2">NP_8</strain>
    </source>
</reference>
<dbReference type="Pfam" id="PF08534">
    <property type="entry name" value="Redoxin"/>
    <property type="match status" value="1"/>
</dbReference>
<proteinExistence type="predicted"/>
<dbReference type="AlphaFoldDB" id="A0A537IHF2"/>
<dbReference type="InterPro" id="IPR013740">
    <property type="entry name" value="Redoxin"/>
</dbReference>
<organism evidence="2 3">
    <name type="scientific">Candidatus Segetimicrobium genomatis</name>
    <dbReference type="NCBI Taxonomy" id="2569760"/>
    <lineage>
        <taxon>Bacteria</taxon>
        <taxon>Bacillati</taxon>
        <taxon>Candidatus Sysuimicrobiota</taxon>
        <taxon>Candidatus Sysuimicrobiia</taxon>
        <taxon>Candidatus Sysuimicrobiales</taxon>
        <taxon>Candidatus Segetimicrobiaceae</taxon>
        <taxon>Candidatus Segetimicrobium</taxon>
    </lineage>
</organism>
<evidence type="ECO:0000259" key="1">
    <source>
        <dbReference type="PROSITE" id="PS51352"/>
    </source>
</evidence>
<dbReference type="InterPro" id="IPR013766">
    <property type="entry name" value="Thioredoxin_domain"/>
</dbReference>
<dbReference type="EMBL" id="VBAP01000135">
    <property type="protein sequence ID" value="TMI70738.1"/>
    <property type="molecule type" value="Genomic_DNA"/>
</dbReference>
<dbReference type="InterPro" id="IPR036249">
    <property type="entry name" value="Thioredoxin-like_sf"/>
</dbReference>
<dbReference type="PROSITE" id="PS51352">
    <property type="entry name" value="THIOREDOXIN_2"/>
    <property type="match status" value="1"/>
</dbReference>
<protein>
    <submittedName>
        <fullName evidence="2">Redoxin domain-containing protein</fullName>
    </submittedName>
</protein>
<sequence>MDSPDLSCAPRTLGGAAGVRQVSLYPSMTGVFYPEVWKYGGGDAMRSLWIPILLGLLGLVGQPGRAANAVMAPDFVGGGPWFNTGGNALVMADLRGKVVAVDMWTAGCIDCLNTLPYVKQWDAKYREKGLVIVGVHSPEFQHEHSQQYVQQAIAKLDIRYPVVMDNDFRIWKAYKNAYWPTLYLIDKKGEIRYSHIGEGAYDATERMISQLLTEPN</sequence>
<feature type="domain" description="Thioredoxin" evidence="1">
    <location>
        <begin position="61"/>
        <end position="213"/>
    </location>
</feature>
<name>A0A537IHF2_9BACT</name>
<evidence type="ECO:0000313" key="2">
    <source>
        <dbReference type="EMBL" id="TMI70738.1"/>
    </source>
</evidence>
<evidence type="ECO:0000313" key="3">
    <source>
        <dbReference type="Proteomes" id="UP000318834"/>
    </source>
</evidence>
<gene>
    <name evidence="2" type="ORF">E6H05_13350</name>
</gene>
<dbReference type="GO" id="GO:0016491">
    <property type="term" value="F:oxidoreductase activity"/>
    <property type="evidence" value="ECO:0007669"/>
    <property type="project" value="InterPro"/>
</dbReference>
<dbReference type="InterPro" id="IPR050553">
    <property type="entry name" value="Thioredoxin_ResA/DsbE_sf"/>
</dbReference>
<accession>A0A537IHF2</accession>